<dbReference type="Pfam" id="PF05719">
    <property type="entry name" value="GPP34"/>
    <property type="match status" value="1"/>
</dbReference>
<dbReference type="GO" id="GO:0012505">
    <property type="term" value="C:endomembrane system"/>
    <property type="evidence" value="ECO:0007669"/>
    <property type="project" value="UniProtKB-ARBA"/>
</dbReference>
<reference evidence="5 6" key="1">
    <citation type="submission" date="2014-02" db="EMBL/GenBank/DDBJ databases">
        <title>Genome sequence of Brachybacterium phenoliresistens strain W13A50.</title>
        <authorList>
            <person name="Wang X."/>
        </authorList>
    </citation>
    <scope>NUCLEOTIDE SEQUENCE [LARGE SCALE GENOMIC DNA]</scope>
    <source>
        <strain evidence="5 6">W13A50</strain>
    </source>
</reference>
<name>Z9JRQ3_9MICO</name>
<dbReference type="Gene3D" id="1.10.3630.10">
    <property type="entry name" value="yeast vps74-n-term truncation variant domain like"/>
    <property type="match status" value="1"/>
</dbReference>
<dbReference type="EMBL" id="JDYK01000015">
    <property type="protein sequence ID" value="EWS80437.1"/>
    <property type="molecule type" value="Genomic_DNA"/>
</dbReference>
<dbReference type="OrthoDB" id="4419256at2"/>
<dbReference type="AlphaFoldDB" id="Z9JRQ3"/>
<organism evidence="5 6">
    <name type="scientific">Brachybacterium phenoliresistens</name>
    <dbReference type="NCBI Taxonomy" id="396014"/>
    <lineage>
        <taxon>Bacteria</taxon>
        <taxon>Bacillati</taxon>
        <taxon>Actinomycetota</taxon>
        <taxon>Actinomycetes</taxon>
        <taxon>Micrococcales</taxon>
        <taxon>Dermabacteraceae</taxon>
        <taxon>Brachybacterium</taxon>
    </lineage>
</organism>
<dbReference type="RefSeq" id="WP_038373386.1">
    <property type="nucleotide sequence ID" value="NZ_KK069999.1"/>
</dbReference>
<evidence type="ECO:0000256" key="1">
    <source>
        <dbReference type="ARBA" id="ARBA00004255"/>
    </source>
</evidence>
<sequence>MTTIARALFLLLTSDAGRSELSVGRREPLVAGAVTDLVLLRRVELEDGKDPRVRVVDATPVGDPALDHVLVGLGELEGKRLSALVGHRRLDPTDLLAEQLVAEGVLEERRGLFGVRVVPVDGHQEEALRAHLAAAVGGEVEPTAGDAAVLGVLRALDVAHRLLRDHLPGVTRRQLRDRIDEISQGVPTLDAVRRSYDAMQAALVATMIVPMVIAGS</sequence>
<accession>Z9JRQ3</accession>
<gene>
    <name evidence="5" type="ORF">BF93_03445</name>
</gene>
<comment type="caution">
    <text evidence="5">The sequence shown here is derived from an EMBL/GenBank/DDBJ whole genome shotgun (WGS) entry which is preliminary data.</text>
</comment>
<dbReference type="PATRIC" id="fig|396014.3.peg.2716"/>
<evidence type="ECO:0000256" key="2">
    <source>
        <dbReference type="ARBA" id="ARBA00023034"/>
    </source>
</evidence>
<evidence type="ECO:0000313" key="6">
    <source>
        <dbReference type="Proteomes" id="UP000023067"/>
    </source>
</evidence>
<keyword evidence="6" id="KW-1185">Reference proteome</keyword>
<protein>
    <recommendedName>
        <fullName evidence="7">GPP34 family phosphoprotein</fullName>
    </recommendedName>
</protein>
<dbReference type="GO" id="GO:0070273">
    <property type="term" value="F:phosphatidylinositol-4-phosphate binding"/>
    <property type="evidence" value="ECO:0007669"/>
    <property type="project" value="InterPro"/>
</dbReference>
<comment type="subcellular location">
    <subcellularLocation>
        <location evidence="1">Golgi apparatus membrane</location>
        <topology evidence="1">Peripheral membrane protein</topology>
        <orientation evidence="1">Cytoplasmic side</orientation>
    </subcellularLocation>
</comment>
<keyword evidence="2" id="KW-0333">Golgi apparatus</keyword>
<dbReference type="HOGENOM" id="CLU_107076_0_0_11"/>
<keyword evidence="4" id="KW-0472">Membrane</keyword>
<dbReference type="Proteomes" id="UP000023067">
    <property type="component" value="Unassembled WGS sequence"/>
</dbReference>
<evidence type="ECO:0000256" key="4">
    <source>
        <dbReference type="ARBA" id="ARBA00023136"/>
    </source>
</evidence>
<dbReference type="InterPro" id="IPR038261">
    <property type="entry name" value="GPP34-like_sf"/>
</dbReference>
<evidence type="ECO:0000256" key="3">
    <source>
        <dbReference type="ARBA" id="ARBA00023121"/>
    </source>
</evidence>
<keyword evidence="3" id="KW-0446">Lipid-binding</keyword>
<evidence type="ECO:0000313" key="5">
    <source>
        <dbReference type="EMBL" id="EWS80437.1"/>
    </source>
</evidence>
<dbReference type="STRING" id="396014.BF93_03445"/>
<proteinExistence type="predicted"/>
<evidence type="ECO:0008006" key="7">
    <source>
        <dbReference type="Google" id="ProtNLM"/>
    </source>
</evidence>
<dbReference type="eggNOG" id="ENOG50330J5">
    <property type="taxonomic scope" value="Bacteria"/>
</dbReference>
<dbReference type="GO" id="GO:0005737">
    <property type="term" value="C:cytoplasm"/>
    <property type="evidence" value="ECO:0007669"/>
    <property type="project" value="UniProtKB-ARBA"/>
</dbReference>
<dbReference type="InterPro" id="IPR008628">
    <property type="entry name" value="GPP34-like"/>
</dbReference>